<evidence type="ECO:0000256" key="5">
    <source>
        <dbReference type="ARBA" id="ARBA00025751"/>
    </source>
</evidence>
<keyword evidence="3" id="KW-0804">Transcription</keyword>
<keyword evidence="2" id="KW-0240">DNA-directed RNA polymerase</keyword>
<dbReference type="PROSITE" id="PS01154">
    <property type="entry name" value="RNA_POL_L_13KD"/>
    <property type="match status" value="1"/>
</dbReference>
<evidence type="ECO:0000313" key="8">
    <source>
        <dbReference type="Proteomes" id="UP001439008"/>
    </source>
</evidence>
<dbReference type="InterPro" id="IPR022905">
    <property type="entry name" value="Rpo11-like"/>
</dbReference>
<evidence type="ECO:0000256" key="1">
    <source>
        <dbReference type="ARBA" id="ARBA00004123"/>
    </source>
</evidence>
<dbReference type="InterPro" id="IPR009025">
    <property type="entry name" value="RBP11-like_dimer"/>
</dbReference>
<name>A0ABV2AGJ9_9EUKA</name>
<dbReference type="PANTHER" id="PTHR13946">
    <property type="entry name" value="DNA-DIRECTED RNA POLYMERASE I,II,III"/>
    <property type="match status" value="1"/>
</dbReference>
<proteinExistence type="inferred from homology"/>
<dbReference type="EMBL" id="JBDODL010000131">
    <property type="protein sequence ID" value="MES1918815.1"/>
    <property type="molecule type" value="Genomic_DNA"/>
</dbReference>
<accession>A0ABV2AGJ9</accession>
<dbReference type="Gene3D" id="3.30.1360.10">
    <property type="entry name" value="RNA polymerase, RBP11-like subunit"/>
    <property type="match status" value="1"/>
</dbReference>
<dbReference type="PANTHER" id="PTHR13946:SF28">
    <property type="entry name" value="DNA-DIRECTED RNA POLYMERASES I AND III SUBUNIT RPAC2"/>
    <property type="match status" value="1"/>
</dbReference>
<dbReference type="CDD" id="cd07029">
    <property type="entry name" value="RNAP_I_III_AC19"/>
    <property type="match status" value="1"/>
</dbReference>
<dbReference type="InterPro" id="IPR008193">
    <property type="entry name" value="RNA_pol_Rpb11_13-16kDa_CS"/>
</dbReference>
<evidence type="ECO:0000256" key="3">
    <source>
        <dbReference type="ARBA" id="ARBA00023163"/>
    </source>
</evidence>
<protein>
    <submittedName>
        <fullName evidence="7">RNA polymerase subunit AC19</fullName>
    </submittedName>
</protein>
<comment type="caution">
    <text evidence="7">The sequence shown here is derived from an EMBL/GenBank/DDBJ whole genome shotgun (WGS) entry which is preliminary data.</text>
</comment>
<dbReference type="Proteomes" id="UP001439008">
    <property type="component" value="Unassembled WGS sequence"/>
</dbReference>
<dbReference type="HAMAP" id="MF_00261">
    <property type="entry name" value="RNApol_arch_Rpo11"/>
    <property type="match status" value="1"/>
</dbReference>
<evidence type="ECO:0000256" key="2">
    <source>
        <dbReference type="ARBA" id="ARBA00022478"/>
    </source>
</evidence>
<feature type="domain" description="DNA-directed RNA polymerase RBP11-like dimerisation" evidence="6">
    <location>
        <begin position="21"/>
        <end position="93"/>
    </location>
</feature>
<evidence type="ECO:0000256" key="4">
    <source>
        <dbReference type="ARBA" id="ARBA00023242"/>
    </source>
</evidence>
<comment type="subcellular location">
    <subcellularLocation>
        <location evidence="1">Nucleus</location>
    </subcellularLocation>
</comment>
<evidence type="ECO:0000313" key="7">
    <source>
        <dbReference type="EMBL" id="MES1918815.1"/>
    </source>
</evidence>
<keyword evidence="8" id="KW-1185">Reference proteome</keyword>
<evidence type="ECO:0000259" key="6">
    <source>
        <dbReference type="Pfam" id="PF13656"/>
    </source>
</evidence>
<comment type="similarity">
    <text evidence="5">Belongs to the archaeal Rpo11/eukaryotic RPB11/RPC19 RNA polymerase subunit family.</text>
</comment>
<gene>
    <name evidence="7" type="primary">RPC19</name>
    <name evidence="7" type="ORF">MHBO_000718</name>
</gene>
<keyword evidence="4" id="KW-0539">Nucleus</keyword>
<reference evidence="7 8" key="1">
    <citation type="journal article" date="2024" name="BMC Biol.">
        <title>Comparative genomics of Ascetosporea gives new insight into the evolutionary basis for animal parasitism in Rhizaria.</title>
        <authorList>
            <person name="Hiltunen Thoren M."/>
            <person name="Onut-Brannstrom I."/>
            <person name="Alfjorden A."/>
            <person name="Peckova H."/>
            <person name="Swords F."/>
            <person name="Hooper C."/>
            <person name="Holzer A.S."/>
            <person name="Bass D."/>
            <person name="Burki F."/>
        </authorList>
    </citation>
    <scope>NUCLEOTIDE SEQUENCE [LARGE SCALE GENOMIC DNA]</scope>
    <source>
        <strain evidence="7">20-A016</strain>
    </source>
</reference>
<dbReference type="InterPro" id="IPR036603">
    <property type="entry name" value="RBP11-like"/>
</dbReference>
<dbReference type="SUPFAM" id="SSF55257">
    <property type="entry name" value="RBP11-like subunits of RNA polymerase"/>
    <property type="match status" value="1"/>
</dbReference>
<sequence>MAFTPKAKIVRQKISDDGLCGTFYFVDEGHTIGNILKYLLAKRKDVAFSGYNVPHPNNNLMTVRVEAKKGHCPVQILKETFKTLIKLCSVLETKFKNAFDEK</sequence>
<organism evidence="7 8">
    <name type="scientific">Bonamia ostreae</name>
    <dbReference type="NCBI Taxonomy" id="126728"/>
    <lineage>
        <taxon>Eukaryota</taxon>
        <taxon>Sar</taxon>
        <taxon>Rhizaria</taxon>
        <taxon>Endomyxa</taxon>
        <taxon>Ascetosporea</taxon>
        <taxon>Haplosporida</taxon>
        <taxon>Bonamia</taxon>
    </lineage>
</organism>
<dbReference type="InterPro" id="IPR033898">
    <property type="entry name" value="RNAP_AC19"/>
</dbReference>
<dbReference type="Pfam" id="PF13656">
    <property type="entry name" value="RNA_pol_L_2"/>
    <property type="match status" value="1"/>
</dbReference>